<evidence type="ECO:0000256" key="1">
    <source>
        <dbReference type="SAM" id="MobiDB-lite"/>
    </source>
</evidence>
<feature type="region of interest" description="Disordered" evidence="1">
    <location>
        <begin position="40"/>
        <end position="121"/>
    </location>
</feature>
<dbReference type="OrthoDB" id="5702411at2"/>
<protein>
    <submittedName>
        <fullName evidence="2">Uncharacterized protein</fullName>
    </submittedName>
</protein>
<name>A0A3N1NLV7_9GAMM</name>
<evidence type="ECO:0000313" key="3">
    <source>
        <dbReference type="Proteomes" id="UP000273643"/>
    </source>
</evidence>
<dbReference type="EMBL" id="RJUK01000001">
    <property type="protein sequence ID" value="ROQ19782.1"/>
    <property type="molecule type" value="Genomic_DNA"/>
</dbReference>
<feature type="compositionally biased region" description="Polar residues" evidence="1">
    <location>
        <begin position="48"/>
        <end position="63"/>
    </location>
</feature>
<evidence type="ECO:0000313" key="2">
    <source>
        <dbReference type="EMBL" id="ROQ19782.1"/>
    </source>
</evidence>
<keyword evidence="3" id="KW-1185">Reference proteome</keyword>
<gene>
    <name evidence="2" type="ORF">EDC38_0370</name>
</gene>
<sequence length="168" mass="18339">MAERKGDTKDTLLDELESIKGLLQDEDDIPILSEVIEAIEPLPADSPRQPSLFQASNSASTHSAKPRPASITRATGENPFLPEHIRARLHGNRPPPLVEELAANPPAQPRTESPTDRPLSRTALIEEVVQASLPDLEARLRARLSSLTEEQLQTLIADDHAQSTEGPI</sequence>
<dbReference type="AlphaFoldDB" id="A0A3N1NLV7"/>
<reference evidence="2 3" key="1">
    <citation type="submission" date="2018-11" db="EMBL/GenBank/DDBJ databases">
        <title>Genomic Encyclopedia of Type Strains, Phase IV (KMG-IV): sequencing the most valuable type-strain genomes for metagenomic binning, comparative biology and taxonomic classification.</title>
        <authorList>
            <person name="Goeker M."/>
        </authorList>
    </citation>
    <scope>NUCLEOTIDE SEQUENCE [LARGE SCALE GENOMIC DNA]</scope>
    <source>
        <strain evidence="2 3">DSM 16974</strain>
    </source>
</reference>
<dbReference type="RefSeq" id="WP_123637083.1">
    <property type="nucleotide sequence ID" value="NZ_RJUK01000001.1"/>
</dbReference>
<comment type="caution">
    <text evidence="2">The sequence shown here is derived from an EMBL/GenBank/DDBJ whole genome shotgun (WGS) entry which is preliminary data.</text>
</comment>
<proteinExistence type="predicted"/>
<accession>A0A3N1NLV7</accession>
<organism evidence="2 3">
    <name type="scientific">Marinimicrobium koreense</name>
    <dbReference type="NCBI Taxonomy" id="306545"/>
    <lineage>
        <taxon>Bacteria</taxon>
        <taxon>Pseudomonadati</taxon>
        <taxon>Pseudomonadota</taxon>
        <taxon>Gammaproteobacteria</taxon>
        <taxon>Cellvibrionales</taxon>
        <taxon>Cellvibrionaceae</taxon>
        <taxon>Marinimicrobium</taxon>
    </lineage>
</organism>
<dbReference type="Proteomes" id="UP000273643">
    <property type="component" value="Unassembled WGS sequence"/>
</dbReference>